<dbReference type="PROSITE" id="PS50109">
    <property type="entry name" value="HIS_KIN"/>
    <property type="match status" value="1"/>
</dbReference>
<dbReference type="InterPro" id="IPR036097">
    <property type="entry name" value="HisK_dim/P_sf"/>
</dbReference>
<keyword evidence="9" id="KW-0472">Membrane</keyword>
<evidence type="ECO:0000313" key="12">
    <source>
        <dbReference type="Proteomes" id="UP000247746"/>
    </source>
</evidence>
<dbReference type="EMBL" id="QJSU01000003">
    <property type="protein sequence ID" value="PYE39662.1"/>
    <property type="molecule type" value="Genomic_DNA"/>
</dbReference>
<dbReference type="EC" id="2.7.13.3" evidence="2"/>
<keyword evidence="4" id="KW-0808">Transferase</keyword>
<keyword evidence="6 11" id="KW-0418">Kinase</keyword>
<proteinExistence type="predicted"/>
<dbReference type="OrthoDB" id="9806130at2"/>
<dbReference type="InterPro" id="IPR003661">
    <property type="entry name" value="HisK_dim/P_dom"/>
</dbReference>
<dbReference type="Proteomes" id="UP000247746">
    <property type="component" value="Unassembled WGS sequence"/>
</dbReference>
<dbReference type="Pfam" id="PF00512">
    <property type="entry name" value="HisKA"/>
    <property type="match status" value="1"/>
</dbReference>
<comment type="catalytic activity">
    <reaction evidence="1">
        <text>ATP + protein L-histidine = ADP + protein N-phospho-L-histidine.</text>
        <dbReference type="EC" id="2.7.13.3"/>
    </reaction>
</comment>
<dbReference type="SUPFAM" id="SSF55874">
    <property type="entry name" value="ATPase domain of HSP90 chaperone/DNA topoisomerase II/histidine kinase"/>
    <property type="match status" value="1"/>
</dbReference>
<dbReference type="InterPro" id="IPR050428">
    <property type="entry name" value="TCS_sensor_his_kinase"/>
</dbReference>
<dbReference type="NCBIfam" id="NF008312">
    <property type="entry name" value="PRK11100.1"/>
    <property type="match status" value="1"/>
</dbReference>
<evidence type="ECO:0000256" key="4">
    <source>
        <dbReference type="ARBA" id="ARBA00022679"/>
    </source>
</evidence>
<keyword evidence="5 9" id="KW-0812">Transmembrane</keyword>
<dbReference type="PANTHER" id="PTHR45436">
    <property type="entry name" value="SENSOR HISTIDINE KINASE YKOH"/>
    <property type="match status" value="1"/>
</dbReference>
<dbReference type="RefSeq" id="WP_110922655.1">
    <property type="nucleotide sequence ID" value="NZ_QJSU01000003.1"/>
</dbReference>
<feature type="compositionally biased region" description="Low complexity" evidence="8">
    <location>
        <begin position="540"/>
        <end position="549"/>
    </location>
</feature>
<evidence type="ECO:0000256" key="3">
    <source>
        <dbReference type="ARBA" id="ARBA00022553"/>
    </source>
</evidence>
<dbReference type="InterPro" id="IPR003594">
    <property type="entry name" value="HATPase_dom"/>
</dbReference>
<dbReference type="CDD" id="cd00082">
    <property type="entry name" value="HisKA"/>
    <property type="match status" value="1"/>
</dbReference>
<keyword evidence="7 9" id="KW-1133">Transmembrane helix</keyword>
<dbReference type="InterPro" id="IPR036890">
    <property type="entry name" value="HATPase_C_sf"/>
</dbReference>
<evidence type="ECO:0000256" key="5">
    <source>
        <dbReference type="ARBA" id="ARBA00022692"/>
    </source>
</evidence>
<feature type="region of interest" description="Disordered" evidence="8">
    <location>
        <begin position="513"/>
        <end position="549"/>
    </location>
</feature>
<protein>
    <recommendedName>
        <fullName evidence="2">histidine kinase</fullName>
        <ecNumber evidence="2">2.7.13.3</ecNumber>
    </recommendedName>
</protein>
<dbReference type="SMART" id="SM00387">
    <property type="entry name" value="HATPase_c"/>
    <property type="match status" value="1"/>
</dbReference>
<feature type="domain" description="Histidine kinase" evidence="10">
    <location>
        <begin position="318"/>
        <end position="604"/>
    </location>
</feature>
<dbReference type="Gene3D" id="3.30.565.10">
    <property type="entry name" value="Histidine kinase-like ATPase, C-terminal domain"/>
    <property type="match status" value="1"/>
</dbReference>
<feature type="compositionally biased region" description="Polar residues" evidence="8">
    <location>
        <begin position="513"/>
        <end position="532"/>
    </location>
</feature>
<dbReference type="SUPFAM" id="SSF47384">
    <property type="entry name" value="Homodimeric domain of signal transducing histidine kinase"/>
    <property type="match status" value="1"/>
</dbReference>
<evidence type="ECO:0000256" key="2">
    <source>
        <dbReference type="ARBA" id="ARBA00012438"/>
    </source>
</evidence>
<comment type="caution">
    <text evidence="11">The sequence shown here is derived from an EMBL/GenBank/DDBJ whole genome shotgun (WGS) entry which is preliminary data.</text>
</comment>
<keyword evidence="3" id="KW-0597">Phosphoprotein</keyword>
<evidence type="ECO:0000313" key="11">
    <source>
        <dbReference type="EMBL" id="PYE39662.1"/>
    </source>
</evidence>
<evidence type="ECO:0000259" key="10">
    <source>
        <dbReference type="PROSITE" id="PS50109"/>
    </source>
</evidence>
<keyword evidence="12" id="KW-1185">Reference proteome</keyword>
<reference evidence="11 12" key="1">
    <citation type="submission" date="2018-06" db="EMBL/GenBank/DDBJ databases">
        <title>Genomic Encyclopedia of Type Strains, Phase III (KMG-III): the genomes of soil and plant-associated and newly described type strains.</title>
        <authorList>
            <person name="Whitman W."/>
        </authorList>
    </citation>
    <scope>NUCLEOTIDE SEQUENCE [LARGE SCALE GENOMIC DNA]</scope>
    <source>
        <strain evidence="11 12">CECT 5889</strain>
    </source>
</reference>
<organism evidence="11 12">
    <name type="scientific">Psychrobacter fozii</name>
    <dbReference type="NCBI Taxonomy" id="198480"/>
    <lineage>
        <taxon>Bacteria</taxon>
        <taxon>Pseudomonadati</taxon>
        <taxon>Pseudomonadota</taxon>
        <taxon>Gammaproteobacteria</taxon>
        <taxon>Moraxellales</taxon>
        <taxon>Moraxellaceae</taxon>
        <taxon>Psychrobacter</taxon>
    </lineage>
</organism>
<dbReference type="Pfam" id="PF02518">
    <property type="entry name" value="HATPase_c"/>
    <property type="match status" value="1"/>
</dbReference>
<dbReference type="Gene3D" id="1.10.287.130">
    <property type="match status" value="1"/>
</dbReference>
<dbReference type="SUPFAM" id="SSF103190">
    <property type="entry name" value="Sensory domain-like"/>
    <property type="match status" value="1"/>
</dbReference>
<feature type="region of interest" description="Disordered" evidence="8">
    <location>
        <begin position="1"/>
        <end position="20"/>
    </location>
</feature>
<feature type="transmembrane region" description="Helical" evidence="9">
    <location>
        <begin position="52"/>
        <end position="72"/>
    </location>
</feature>
<dbReference type="AlphaFoldDB" id="A0A2V4V0S4"/>
<dbReference type="GO" id="GO:0000155">
    <property type="term" value="F:phosphorelay sensor kinase activity"/>
    <property type="evidence" value="ECO:0007669"/>
    <property type="project" value="InterPro"/>
</dbReference>
<evidence type="ECO:0000256" key="7">
    <source>
        <dbReference type="ARBA" id="ARBA00022989"/>
    </source>
</evidence>
<evidence type="ECO:0000256" key="9">
    <source>
        <dbReference type="SAM" id="Phobius"/>
    </source>
</evidence>
<evidence type="ECO:0000256" key="6">
    <source>
        <dbReference type="ARBA" id="ARBA00022777"/>
    </source>
</evidence>
<evidence type="ECO:0000256" key="8">
    <source>
        <dbReference type="SAM" id="MobiDB-lite"/>
    </source>
</evidence>
<dbReference type="PANTHER" id="PTHR45436:SF10">
    <property type="entry name" value="HISTIDINE KINASE"/>
    <property type="match status" value="1"/>
</dbReference>
<evidence type="ECO:0000256" key="1">
    <source>
        <dbReference type="ARBA" id="ARBA00000085"/>
    </source>
</evidence>
<dbReference type="CDD" id="cd18773">
    <property type="entry name" value="PDC1_HK_sensor"/>
    <property type="match status" value="1"/>
</dbReference>
<dbReference type="SMART" id="SM00388">
    <property type="entry name" value="HisKA"/>
    <property type="match status" value="1"/>
</dbReference>
<dbReference type="InterPro" id="IPR005467">
    <property type="entry name" value="His_kinase_dom"/>
</dbReference>
<dbReference type="InterPro" id="IPR029151">
    <property type="entry name" value="Sensor-like_sf"/>
</dbReference>
<sequence>MTNKANDIVDNHANNSVDHPANANQSNWYAKLHPIGTAQQTTEPKRLLNLSIFFRIWLAVALVLTICGVVVFTQLFGYVKPTAQQVIEDTLLDTSKLLAVSLQVPLSSGQLYEEAYQARLDSAFIGTPAKNKTREPEYKNKSYSSFRIYVTDHSGTVIYDSLPYPDNDEGQDYSRWNDVYLTLQGQYGARSTTRDHNQRDGTIMYVAQPIKDAAGNLIGIVSVGKPVASVLPYLDDTRNRMLITALFMSIAALILAGLVAWWLKQSITLVTQYTSALAEDTKKPYFYLGHELNSLTDTIESMKHRLENRSYVTDYVHTLTHELKSPLTAIRASSELLEDDGLDSSALDIEDRQMLIQTIGEQSIKMQQLIDRLLLLAKIEQPTFKLNQQLTPLLPLLQTLAKNNTAKLQQQLLAPIDIYIDDARFTDTTSLQPNILANTSVFADQFWLVQVLQNILDNAIHFAENTVNIHIHNTVQIVTIDIFNDGKLLPDYAVKKAFDRYFSLSHQSQATYSAASQPNQSSEPSFDKQSIAETKPEQPSTSGNTLKKGTGLGLTLVKQVIEHHGGHVAINNVHSNEGSETGESSAVRYLHSGVMVSITLPLARE</sequence>
<accession>A0A2V4V0S4</accession>
<dbReference type="Gene3D" id="3.30.450.20">
    <property type="entry name" value="PAS domain"/>
    <property type="match status" value="1"/>
</dbReference>
<name>A0A2V4V0S4_9GAMM</name>
<feature type="transmembrane region" description="Helical" evidence="9">
    <location>
        <begin position="241"/>
        <end position="263"/>
    </location>
</feature>
<gene>
    <name evidence="11" type="ORF">DFP82_103107</name>
</gene>